<dbReference type="EMBL" id="JAECZC010000044">
    <property type="protein sequence ID" value="MBH8564489.1"/>
    <property type="molecule type" value="Genomic_DNA"/>
</dbReference>
<organism evidence="1 2">
    <name type="scientific">Amazonocrinis nigriterrae CENA67</name>
    <dbReference type="NCBI Taxonomy" id="2794033"/>
    <lineage>
        <taxon>Bacteria</taxon>
        <taxon>Bacillati</taxon>
        <taxon>Cyanobacteriota</taxon>
        <taxon>Cyanophyceae</taxon>
        <taxon>Nostocales</taxon>
        <taxon>Nostocaceae</taxon>
        <taxon>Amazonocrinis</taxon>
        <taxon>Amazonocrinis nigriterrae</taxon>
    </lineage>
</organism>
<reference evidence="1 2" key="1">
    <citation type="journal article" date="2021" name="Int. J. Syst. Evol. Microbiol.">
        <title>Amazonocrinis nigriterrae gen. nov., sp. nov., Atlanticothrix silvestris gen. nov., sp. nov. and Dendronalium phyllosphericum gen. nov., sp. nov., nostocacean cyanobacteria from Brazilian environments.</title>
        <authorList>
            <person name="Alvarenga D.O."/>
            <person name="Andreote A.P.D."/>
            <person name="Branco L.H.Z."/>
            <person name="Delbaje E."/>
            <person name="Cruz R.B."/>
            <person name="Varani A.M."/>
            <person name="Fiore M.F."/>
        </authorList>
    </citation>
    <scope>NUCLEOTIDE SEQUENCE [LARGE SCALE GENOMIC DNA]</scope>
    <source>
        <strain evidence="1 2">CENA67</strain>
    </source>
</reference>
<evidence type="ECO:0000313" key="2">
    <source>
        <dbReference type="Proteomes" id="UP000632766"/>
    </source>
</evidence>
<protein>
    <submittedName>
        <fullName evidence="1">Uncharacterized protein</fullName>
    </submittedName>
</protein>
<proteinExistence type="predicted"/>
<evidence type="ECO:0000313" key="1">
    <source>
        <dbReference type="EMBL" id="MBH8564489.1"/>
    </source>
</evidence>
<dbReference type="AlphaFoldDB" id="A0A8J7HY70"/>
<dbReference type="RefSeq" id="WP_198126329.1">
    <property type="nucleotide sequence ID" value="NZ_JAECZC010000044.1"/>
</dbReference>
<accession>A0A8J7HY70</accession>
<dbReference type="Gene3D" id="3.40.190.10">
    <property type="entry name" value="Periplasmic binding protein-like II"/>
    <property type="match status" value="1"/>
</dbReference>
<sequence>MKIANNFLQNYEISRMCIFALFFTLGLGLSLLISACSPSATSNSAVTQTGNQSSVNQGVVIRIGYQKAATILNAMRTQKDLEKAFAASGASVTWAKFPSGSAILHHFQKYLQHMKIQRLVN</sequence>
<comment type="caution">
    <text evidence="1">The sequence shown here is derived from an EMBL/GenBank/DDBJ whole genome shotgun (WGS) entry which is preliminary data.</text>
</comment>
<keyword evidence="2" id="KW-1185">Reference proteome</keyword>
<name>A0A8J7HY70_9NOST</name>
<gene>
    <name evidence="1" type="ORF">I8748_20265</name>
</gene>
<dbReference type="Proteomes" id="UP000632766">
    <property type="component" value="Unassembled WGS sequence"/>
</dbReference>